<dbReference type="AlphaFoldDB" id="C1MPQ2"/>
<evidence type="ECO:0000256" key="6">
    <source>
        <dbReference type="ARBA" id="ARBA00023136"/>
    </source>
</evidence>
<feature type="region of interest" description="Disordered" evidence="7">
    <location>
        <begin position="193"/>
        <end position="216"/>
    </location>
</feature>
<keyword evidence="6 8" id="KW-0472">Membrane</keyword>
<keyword evidence="3" id="KW-0813">Transport</keyword>
<keyword evidence="10" id="KW-1185">Reference proteome</keyword>
<feature type="transmembrane region" description="Helical" evidence="8">
    <location>
        <begin position="380"/>
        <end position="400"/>
    </location>
</feature>
<feature type="transmembrane region" description="Helical" evidence="8">
    <location>
        <begin position="293"/>
        <end position="311"/>
    </location>
</feature>
<name>C1MPQ2_MICPC</name>
<feature type="compositionally biased region" description="Basic and acidic residues" evidence="7">
    <location>
        <begin position="202"/>
        <end position="215"/>
    </location>
</feature>
<dbReference type="EMBL" id="GG663738">
    <property type="protein sequence ID" value="EEH57572.1"/>
    <property type="molecule type" value="Genomic_DNA"/>
</dbReference>
<dbReference type="GO" id="GO:0022857">
    <property type="term" value="F:transmembrane transporter activity"/>
    <property type="evidence" value="ECO:0007669"/>
    <property type="project" value="InterPro"/>
</dbReference>
<evidence type="ECO:0000256" key="4">
    <source>
        <dbReference type="ARBA" id="ARBA00022692"/>
    </source>
</evidence>
<evidence type="ECO:0000256" key="5">
    <source>
        <dbReference type="ARBA" id="ARBA00022989"/>
    </source>
</evidence>
<accession>C1MPQ2</accession>
<evidence type="ECO:0000256" key="7">
    <source>
        <dbReference type="SAM" id="MobiDB-lite"/>
    </source>
</evidence>
<dbReference type="OrthoDB" id="330047at2759"/>
<dbReference type="SUPFAM" id="SSF103473">
    <property type="entry name" value="MFS general substrate transporter"/>
    <property type="match status" value="1"/>
</dbReference>
<dbReference type="InterPro" id="IPR036259">
    <property type="entry name" value="MFS_trans_sf"/>
</dbReference>
<dbReference type="GO" id="GO:0016020">
    <property type="term" value="C:membrane"/>
    <property type="evidence" value="ECO:0007669"/>
    <property type="project" value="UniProtKB-SubCell"/>
</dbReference>
<evidence type="ECO:0000313" key="9">
    <source>
        <dbReference type="EMBL" id="EEH57572.1"/>
    </source>
</evidence>
<dbReference type="Proteomes" id="UP000001876">
    <property type="component" value="Unassembled WGS sequence"/>
</dbReference>
<dbReference type="GeneID" id="9683431"/>
<sequence length="475" mass="49575">MPLLERRWGLYSLAFALTSLVAGTVYGWPALRRDLVREGGLTEKELGAVFLAGSWSVNGCRLFSGLARDRFGTRVTACGVLLLCLVGVLLVAFSSSGSFWGLFFGMLLLGVGSGCQLCVQPVTALFREASSTAMATLSGAFQISGVVFLWLSAMSTAGAGRSGAYGFHACCVAVLFALSAAFLPSGGTFARRKKNYEPGGAGEKEGGGDDVEKNGDLAPASAASATAATTGGLTLAKIELVNRDEKRAAPRDDASDDASDASDASDAPSPSPSAPASPGRGRARRELMTSGEYILLLAWFSVIMPPMQYYIMSIGYQLERKGDDDGLYTSLFAVLYGLAAALAPPAGMIADRFGVGVGQGVATSTLAISFLILLSPSLPAQVVGMAFYSVGRLFVFAMYFSNLGRRFGFEHYGALAGTGMLCASFASLLQYPMFTAAVDGGTEGENAVNAGCAAAVAAVFPYTAWLAARERRKLL</sequence>
<organism evidence="10">
    <name type="scientific">Micromonas pusilla (strain CCMP1545)</name>
    <name type="common">Picoplanktonic green alga</name>
    <dbReference type="NCBI Taxonomy" id="564608"/>
    <lineage>
        <taxon>Eukaryota</taxon>
        <taxon>Viridiplantae</taxon>
        <taxon>Chlorophyta</taxon>
        <taxon>Mamiellophyceae</taxon>
        <taxon>Mamiellales</taxon>
        <taxon>Mamiellaceae</taxon>
        <taxon>Micromonas</taxon>
    </lineage>
</organism>
<reference evidence="9 10" key="1">
    <citation type="journal article" date="2009" name="Science">
        <title>Green evolution and dynamic adaptations revealed by genomes of the marine picoeukaryotes Micromonas.</title>
        <authorList>
            <person name="Worden A.Z."/>
            <person name="Lee J.H."/>
            <person name="Mock T."/>
            <person name="Rouze P."/>
            <person name="Simmons M.P."/>
            <person name="Aerts A.L."/>
            <person name="Allen A.E."/>
            <person name="Cuvelier M.L."/>
            <person name="Derelle E."/>
            <person name="Everett M.V."/>
            <person name="Foulon E."/>
            <person name="Grimwood J."/>
            <person name="Gundlach H."/>
            <person name="Henrissat B."/>
            <person name="Napoli C."/>
            <person name="McDonald S.M."/>
            <person name="Parker M.S."/>
            <person name="Rombauts S."/>
            <person name="Salamov A."/>
            <person name="Von Dassow P."/>
            <person name="Badger J.H."/>
            <person name="Coutinho P.M."/>
            <person name="Demir E."/>
            <person name="Dubchak I."/>
            <person name="Gentemann C."/>
            <person name="Eikrem W."/>
            <person name="Gready J.E."/>
            <person name="John U."/>
            <person name="Lanier W."/>
            <person name="Lindquist E.A."/>
            <person name="Lucas S."/>
            <person name="Mayer K.F."/>
            <person name="Moreau H."/>
            <person name="Not F."/>
            <person name="Otillar R."/>
            <person name="Panaud O."/>
            <person name="Pangilinan J."/>
            <person name="Paulsen I."/>
            <person name="Piegu B."/>
            <person name="Poliakov A."/>
            <person name="Robbens S."/>
            <person name="Schmutz J."/>
            <person name="Toulza E."/>
            <person name="Wyss T."/>
            <person name="Zelensky A."/>
            <person name="Zhou K."/>
            <person name="Armbrust E.V."/>
            <person name="Bhattacharya D."/>
            <person name="Goodenough U.W."/>
            <person name="Van de Peer Y."/>
            <person name="Grigoriev I.V."/>
        </authorList>
    </citation>
    <scope>NUCLEOTIDE SEQUENCE [LARGE SCALE GENOMIC DNA]</scope>
    <source>
        <strain evidence="9 10">CCMP1545</strain>
    </source>
</reference>
<dbReference type="InterPro" id="IPR011701">
    <property type="entry name" value="MFS"/>
</dbReference>
<feature type="transmembrane region" description="Helical" evidence="8">
    <location>
        <begin position="355"/>
        <end position="374"/>
    </location>
</feature>
<evidence type="ECO:0000256" key="1">
    <source>
        <dbReference type="ARBA" id="ARBA00004141"/>
    </source>
</evidence>
<keyword evidence="5 8" id="KW-1133">Transmembrane helix</keyword>
<feature type="region of interest" description="Disordered" evidence="7">
    <location>
        <begin position="245"/>
        <end position="283"/>
    </location>
</feature>
<protein>
    <submittedName>
        <fullName evidence="9">Major facilitator superfamily</fullName>
    </submittedName>
</protein>
<dbReference type="eggNOG" id="ENOG502SAB3">
    <property type="taxonomic scope" value="Eukaryota"/>
</dbReference>
<feature type="transmembrane region" description="Helical" evidence="8">
    <location>
        <begin position="326"/>
        <end position="343"/>
    </location>
</feature>
<dbReference type="Pfam" id="PF07690">
    <property type="entry name" value="MFS_1"/>
    <property type="match status" value="1"/>
</dbReference>
<feature type="transmembrane region" description="Helical" evidence="8">
    <location>
        <begin position="446"/>
        <end position="468"/>
    </location>
</feature>
<dbReference type="PANTHER" id="PTHR20772">
    <property type="entry name" value="PROTEIN FMP42"/>
    <property type="match status" value="1"/>
</dbReference>
<keyword evidence="4 8" id="KW-0812">Transmembrane</keyword>
<feature type="transmembrane region" description="Helical" evidence="8">
    <location>
        <begin position="99"/>
        <end position="119"/>
    </location>
</feature>
<feature type="transmembrane region" description="Helical" evidence="8">
    <location>
        <begin position="131"/>
        <end position="153"/>
    </location>
</feature>
<dbReference type="RefSeq" id="XP_003057621.1">
    <property type="nucleotide sequence ID" value="XM_003057575.1"/>
</dbReference>
<dbReference type="InterPro" id="IPR052599">
    <property type="entry name" value="SLC43A_AATransporter"/>
</dbReference>
<gene>
    <name evidence="9" type="ORF">MICPUCDRAFT_56994</name>
</gene>
<feature type="transmembrane region" description="Helical" evidence="8">
    <location>
        <begin position="165"/>
        <end position="184"/>
    </location>
</feature>
<evidence type="ECO:0000256" key="8">
    <source>
        <dbReference type="SAM" id="Phobius"/>
    </source>
</evidence>
<comment type="subcellular location">
    <subcellularLocation>
        <location evidence="1">Membrane</location>
        <topology evidence="1">Multi-pass membrane protein</topology>
    </subcellularLocation>
</comment>
<dbReference type="PANTHER" id="PTHR20772:SF2">
    <property type="entry name" value="PROTEIN FMP42"/>
    <property type="match status" value="1"/>
</dbReference>
<evidence type="ECO:0000313" key="10">
    <source>
        <dbReference type="Proteomes" id="UP000001876"/>
    </source>
</evidence>
<dbReference type="Gene3D" id="1.20.1250.20">
    <property type="entry name" value="MFS general substrate transporter like domains"/>
    <property type="match status" value="2"/>
</dbReference>
<feature type="transmembrane region" description="Helical" evidence="8">
    <location>
        <begin position="46"/>
        <end position="63"/>
    </location>
</feature>
<feature type="transmembrane region" description="Helical" evidence="8">
    <location>
        <begin position="412"/>
        <end position="434"/>
    </location>
</feature>
<evidence type="ECO:0000256" key="3">
    <source>
        <dbReference type="ARBA" id="ARBA00022448"/>
    </source>
</evidence>
<evidence type="ECO:0000256" key="2">
    <source>
        <dbReference type="ARBA" id="ARBA00006595"/>
    </source>
</evidence>
<feature type="transmembrane region" description="Helical" evidence="8">
    <location>
        <begin position="75"/>
        <end position="93"/>
    </location>
</feature>
<comment type="similarity">
    <text evidence="2">Belongs to the SLC43A transporter (TC 2.A.1.44) family.</text>
</comment>
<dbReference type="KEGG" id="mpp:MICPUCDRAFT_56994"/>
<dbReference type="OMA" id="LQMIRMN"/>
<proteinExistence type="inferred from homology"/>